<gene>
    <name evidence="2" type="ORF">A2W18_05405</name>
</gene>
<evidence type="ECO:0000259" key="1">
    <source>
        <dbReference type="SMART" id="SM00858"/>
    </source>
</evidence>
<comment type="caution">
    <text evidence="2">The sequence shown here is derived from an EMBL/GenBank/DDBJ whole genome shotgun (WGS) entry which is preliminary data.</text>
</comment>
<dbReference type="PANTHER" id="PTHR37850:SF3">
    <property type="entry name" value="BLR7815 PROTEIN"/>
    <property type="match status" value="1"/>
</dbReference>
<dbReference type="PANTHER" id="PTHR37850">
    <property type="entry name" value="STRU PROTEIN"/>
    <property type="match status" value="1"/>
</dbReference>
<sequence length="456" mass="48504">MNLYRLLQEREAGARRVGIGLIGVGKFGSMFLAQALHTPGLHLLGVADLAVPRAQESLLRVGWPAERIAAKTLSVARERGTTHIGEDAATLIAAPGVDIVIDATGDPAAGIRHALTAFAHGKHIIMVNVEADALAGPLLAQRARAAGVVYSLAYGDQPALICELVDWARTAGFDVVAAGKGTKYLPSYHASTPDTVWSHYGLTPERAKLGGMNAQMFNSFLDGTKSAIEMTAVANATGLLPSPQGLMFPPCGVDDLPRVLRPVEAGGQLHHKGQVEVVSSLERDGQPVLRDLRWGMYVVFEAPTDYAAHCFAEYGLVTDPSGRYCVMYKPYHLIGLELGISVASIALRNESTGSATGFRGDAVAIAKRDLKAGENLDGEGGYTVWGKLMPAADSLRLGGLPIGLAHRVKLVNPVSLGVPIRWSDVAVDETTEPVKVRREMETVFGGERDDAHRAIG</sequence>
<dbReference type="InterPro" id="IPR048423">
    <property type="entry name" value="DRL_cat"/>
</dbReference>
<organism evidence="2 3">
    <name type="scientific">Candidatus Muproteobacteria bacterium RBG_16_60_9</name>
    <dbReference type="NCBI Taxonomy" id="1817755"/>
    <lineage>
        <taxon>Bacteria</taxon>
        <taxon>Pseudomonadati</taxon>
        <taxon>Pseudomonadota</taxon>
        <taxon>Candidatus Muproteobacteria</taxon>
    </lineage>
</organism>
<dbReference type="GO" id="GO:0050661">
    <property type="term" value="F:NADP binding"/>
    <property type="evidence" value="ECO:0007669"/>
    <property type="project" value="InterPro"/>
</dbReference>
<keyword evidence="2" id="KW-0966">Cell projection</keyword>
<dbReference type="SUPFAM" id="SSF51735">
    <property type="entry name" value="NAD(P)-binding Rossmann-fold domains"/>
    <property type="match status" value="1"/>
</dbReference>
<keyword evidence="2" id="KW-0282">Flagellum</keyword>
<accession>A0A1F6V0J0</accession>
<dbReference type="InterPro" id="IPR005106">
    <property type="entry name" value="Asp/hSer_DH_NAD-bd"/>
</dbReference>
<evidence type="ECO:0000313" key="3">
    <source>
        <dbReference type="Proteomes" id="UP000179076"/>
    </source>
</evidence>
<dbReference type="SMART" id="SM00858">
    <property type="entry name" value="SAF"/>
    <property type="match status" value="1"/>
</dbReference>
<feature type="domain" description="SAF" evidence="1">
    <location>
        <begin position="361"/>
        <end position="426"/>
    </location>
</feature>
<proteinExistence type="predicted"/>
<protein>
    <submittedName>
        <fullName evidence="2">Flagellar biosynthesis protein FlgA</fullName>
    </submittedName>
</protein>
<dbReference type="Pfam" id="PF21135">
    <property type="entry name" value="DRL_cat"/>
    <property type="match status" value="1"/>
</dbReference>
<dbReference type="Pfam" id="PF03447">
    <property type="entry name" value="NAD_binding_3"/>
    <property type="match status" value="1"/>
</dbReference>
<dbReference type="Gene3D" id="3.40.50.720">
    <property type="entry name" value="NAD(P)-binding Rossmann-like Domain"/>
    <property type="match status" value="1"/>
</dbReference>
<dbReference type="InterPro" id="IPR013974">
    <property type="entry name" value="SAF"/>
</dbReference>
<dbReference type="CDD" id="cd11616">
    <property type="entry name" value="SAF_DH_OX_like"/>
    <property type="match status" value="1"/>
</dbReference>
<dbReference type="Proteomes" id="UP000179076">
    <property type="component" value="Unassembled WGS sequence"/>
</dbReference>
<reference evidence="2 3" key="1">
    <citation type="journal article" date="2016" name="Nat. Commun.">
        <title>Thousands of microbial genomes shed light on interconnected biogeochemical processes in an aquifer system.</title>
        <authorList>
            <person name="Anantharaman K."/>
            <person name="Brown C.T."/>
            <person name="Hug L.A."/>
            <person name="Sharon I."/>
            <person name="Castelle C.J."/>
            <person name="Probst A.J."/>
            <person name="Thomas B.C."/>
            <person name="Singh A."/>
            <person name="Wilkins M.J."/>
            <person name="Karaoz U."/>
            <person name="Brodie E.L."/>
            <person name="Williams K.H."/>
            <person name="Hubbard S.S."/>
            <person name="Banfield J.F."/>
        </authorList>
    </citation>
    <scope>NUCLEOTIDE SEQUENCE [LARGE SCALE GENOMIC DNA]</scope>
</reference>
<keyword evidence="2" id="KW-0969">Cilium</keyword>
<dbReference type="InterPro" id="IPR036291">
    <property type="entry name" value="NAD(P)-bd_dom_sf"/>
</dbReference>
<dbReference type="GO" id="GO:0016491">
    <property type="term" value="F:oxidoreductase activity"/>
    <property type="evidence" value="ECO:0007669"/>
    <property type="project" value="InterPro"/>
</dbReference>
<name>A0A1F6V0J0_9PROT</name>
<dbReference type="EMBL" id="MFSP01000161">
    <property type="protein sequence ID" value="OGI63128.1"/>
    <property type="molecule type" value="Genomic_DNA"/>
</dbReference>
<dbReference type="AlphaFoldDB" id="A0A1F6V0J0"/>
<evidence type="ECO:0000313" key="2">
    <source>
        <dbReference type="EMBL" id="OGI63128.1"/>
    </source>
</evidence>